<organism evidence="2 3">
    <name type="scientific">Potamilus streckersoni</name>
    <dbReference type="NCBI Taxonomy" id="2493646"/>
    <lineage>
        <taxon>Eukaryota</taxon>
        <taxon>Metazoa</taxon>
        <taxon>Spiralia</taxon>
        <taxon>Lophotrochozoa</taxon>
        <taxon>Mollusca</taxon>
        <taxon>Bivalvia</taxon>
        <taxon>Autobranchia</taxon>
        <taxon>Heteroconchia</taxon>
        <taxon>Palaeoheterodonta</taxon>
        <taxon>Unionida</taxon>
        <taxon>Unionoidea</taxon>
        <taxon>Unionidae</taxon>
        <taxon>Ambleminae</taxon>
        <taxon>Lampsilini</taxon>
        <taxon>Potamilus</taxon>
    </lineage>
</organism>
<accession>A0AAE0T864</accession>
<dbReference type="AlphaFoldDB" id="A0AAE0T864"/>
<dbReference type="EMBL" id="JAEAOA010002243">
    <property type="protein sequence ID" value="KAK3605208.1"/>
    <property type="molecule type" value="Genomic_DNA"/>
</dbReference>
<reference evidence="2" key="1">
    <citation type="journal article" date="2021" name="Genome Biol. Evol.">
        <title>A High-Quality Reference Genome for a Parasitic Bivalve with Doubly Uniparental Inheritance (Bivalvia: Unionida).</title>
        <authorList>
            <person name="Smith C.H."/>
        </authorList>
    </citation>
    <scope>NUCLEOTIDE SEQUENCE</scope>
    <source>
        <strain evidence="2">CHS0354</strain>
    </source>
</reference>
<evidence type="ECO:0000313" key="2">
    <source>
        <dbReference type="EMBL" id="KAK3605208.1"/>
    </source>
</evidence>
<proteinExistence type="predicted"/>
<keyword evidence="3" id="KW-1185">Reference proteome</keyword>
<dbReference type="Proteomes" id="UP001195483">
    <property type="component" value="Unassembled WGS sequence"/>
</dbReference>
<evidence type="ECO:0000256" key="1">
    <source>
        <dbReference type="SAM" id="MobiDB-lite"/>
    </source>
</evidence>
<name>A0AAE0T864_9BIVA</name>
<feature type="region of interest" description="Disordered" evidence="1">
    <location>
        <begin position="81"/>
        <end position="102"/>
    </location>
</feature>
<reference evidence="2" key="2">
    <citation type="journal article" date="2021" name="Genome Biol. Evol.">
        <title>Developing a high-quality reference genome for a parasitic bivalve with doubly uniparental inheritance (Bivalvia: Unionida).</title>
        <authorList>
            <person name="Smith C.H."/>
        </authorList>
    </citation>
    <scope>NUCLEOTIDE SEQUENCE</scope>
    <source>
        <strain evidence="2">CHS0354</strain>
        <tissue evidence="2">Mantle</tissue>
    </source>
</reference>
<reference evidence="2" key="3">
    <citation type="submission" date="2023-05" db="EMBL/GenBank/DDBJ databases">
        <authorList>
            <person name="Smith C.H."/>
        </authorList>
    </citation>
    <scope>NUCLEOTIDE SEQUENCE</scope>
    <source>
        <strain evidence="2">CHS0354</strain>
        <tissue evidence="2">Mantle</tissue>
    </source>
</reference>
<gene>
    <name evidence="2" type="ORF">CHS0354_038645</name>
</gene>
<protein>
    <submittedName>
        <fullName evidence="2">Uncharacterized protein</fullName>
    </submittedName>
</protein>
<evidence type="ECO:0000313" key="3">
    <source>
        <dbReference type="Proteomes" id="UP001195483"/>
    </source>
</evidence>
<sequence length="102" mass="11391">MQFNSFHGRESNLGPRARYSNNRLSVRYSLHTTTAIETSISLPGCDDYDSFPSEGQCGLVFVLPNFYRTYGAVWFGCSPKSSAKEEDELPEPSRFSVLGPQS</sequence>
<comment type="caution">
    <text evidence="2">The sequence shown here is derived from an EMBL/GenBank/DDBJ whole genome shotgun (WGS) entry which is preliminary data.</text>
</comment>